<name>A0A0A9G0G0_ARUDO</name>
<proteinExistence type="predicted"/>
<reference evidence="1" key="2">
    <citation type="journal article" date="2015" name="Data Brief">
        <title>Shoot transcriptome of the giant reed, Arundo donax.</title>
        <authorList>
            <person name="Barrero R.A."/>
            <person name="Guerrero F.D."/>
            <person name="Moolhuijzen P."/>
            <person name="Goolsby J.A."/>
            <person name="Tidwell J."/>
            <person name="Bellgard S.E."/>
            <person name="Bellgard M.I."/>
        </authorList>
    </citation>
    <scope>NUCLEOTIDE SEQUENCE</scope>
    <source>
        <tissue evidence="1">Shoot tissue taken approximately 20 cm above the soil surface</tissue>
    </source>
</reference>
<dbReference type="EMBL" id="GBRH01180922">
    <property type="protein sequence ID" value="JAE16974.1"/>
    <property type="molecule type" value="Transcribed_RNA"/>
</dbReference>
<sequence>MRTTNDLSRTLDLCFSVGQTRGFFLIPA</sequence>
<evidence type="ECO:0000313" key="1">
    <source>
        <dbReference type="EMBL" id="JAE16974.1"/>
    </source>
</evidence>
<protein>
    <submittedName>
        <fullName evidence="1">Uncharacterized protein</fullName>
    </submittedName>
</protein>
<dbReference type="AlphaFoldDB" id="A0A0A9G0G0"/>
<organism evidence="1">
    <name type="scientific">Arundo donax</name>
    <name type="common">Giant reed</name>
    <name type="synonym">Donax arundinaceus</name>
    <dbReference type="NCBI Taxonomy" id="35708"/>
    <lineage>
        <taxon>Eukaryota</taxon>
        <taxon>Viridiplantae</taxon>
        <taxon>Streptophyta</taxon>
        <taxon>Embryophyta</taxon>
        <taxon>Tracheophyta</taxon>
        <taxon>Spermatophyta</taxon>
        <taxon>Magnoliopsida</taxon>
        <taxon>Liliopsida</taxon>
        <taxon>Poales</taxon>
        <taxon>Poaceae</taxon>
        <taxon>PACMAD clade</taxon>
        <taxon>Arundinoideae</taxon>
        <taxon>Arundineae</taxon>
        <taxon>Arundo</taxon>
    </lineage>
</organism>
<accession>A0A0A9G0G0</accession>
<reference evidence="1" key="1">
    <citation type="submission" date="2014-09" db="EMBL/GenBank/DDBJ databases">
        <authorList>
            <person name="Magalhaes I.L.F."/>
            <person name="Oliveira U."/>
            <person name="Santos F.R."/>
            <person name="Vidigal T.H.D.A."/>
            <person name="Brescovit A.D."/>
            <person name="Santos A.J."/>
        </authorList>
    </citation>
    <scope>NUCLEOTIDE SEQUENCE</scope>
    <source>
        <tissue evidence="1">Shoot tissue taken approximately 20 cm above the soil surface</tissue>
    </source>
</reference>